<dbReference type="Proteomes" id="UP000576225">
    <property type="component" value="Unassembled WGS sequence"/>
</dbReference>
<comment type="caution">
    <text evidence="1">The sequence shown here is derived from an EMBL/GenBank/DDBJ whole genome shotgun (WGS) entry which is preliminary data.</text>
</comment>
<evidence type="ECO:0000313" key="2">
    <source>
        <dbReference type="Proteomes" id="UP000576225"/>
    </source>
</evidence>
<dbReference type="EMBL" id="JABAEW010000159">
    <property type="protein sequence ID" value="NMD89493.1"/>
    <property type="molecule type" value="Genomic_DNA"/>
</dbReference>
<sequence>MFALVPAGCIVTKDDGLGGKTAFETDNGAAGSGANGVALTLDGVEYRAFGEFNLLDGETFIYFDQEV</sequence>
<dbReference type="AlphaFoldDB" id="A0A848B3X5"/>
<evidence type="ECO:0000313" key="1">
    <source>
        <dbReference type="EMBL" id="NMD89493.1"/>
    </source>
</evidence>
<gene>
    <name evidence="1" type="ORF">HF882_23205</name>
</gene>
<proteinExistence type="predicted"/>
<protein>
    <submittedName>
        <fullName evidence="1">Uncharacterized protein</fullName>
    </submittedName>
</protein>
<organism evidence="1 2">
    <name type="scientific">Victivallis vadensis</name>
    <dbReference type="NCBI Taxonomy" id="172901"/>
    <lineage>
        <taxon>Bacteria</taxon>
        <taxon>Pseudomonadati</taxon>
        <taxon>Lentisphaerota</taxon>
        <taxon>Lentisphaeria</taxon>
        <taxon>Victivallales</taxon>
        <taxon>Victivallaceae</taxon>
        <taxon>Victivallis</taxon>
    </lineage>
</organism>
<accession>A0A848B3X5</accession>
<name>A0A848B3X5_9BACT</name>
<reference evidence="1 2" key="1">
    <citation type="submission" date="2020-04" db="EMBL/GenBank/DDBJ databases">
        <authorList>
            <person name="Hitch T.C.A."/>
            <person name="Wylensek D."/>
            <person name="Clavel T."/>
        </authorList>
    </citation>
    <scope>NUCLEOTIDE SEQUENCE [LARGE SCALE GENOMIC DNA]</scope>
    <source>
        <strain evidence="1 2">COR2-253-APC-1A</strain>
    </source>
</reference>